<evidence type="ECO:0000313" key="2">
    <source>
        <dbReference type="Proteomes" id="UP000026915"/>
    </source>
</evidence>
<proteinExistence type="predicted"/>
<dbReference type="HOGENOM" id="CLU_2502491_0_0_1"/>
<keyword evidence="2" id="KW-1185">Reference proteome</keyword>
<evidence type="ECO:0000313" key="1">
    <source>
        <dbReference type="EMBL" id="EOY33349.1"/>
    </source>
</evidence>
<gene>
    <name evidence="1" type="ORF">TCM_041320</name>
</gene>
<protein>
    <submittedName>
        <fullName evidence="1">Uncharacterized protein</fullName>
    </submittedName>
</protein>
<dbReference type="AlphaFoldDB" id="A0A061GZN6"/>
<dbReference type="Gramene" id="EOY33349">
    <property type="protein sequence ID" value="EOY33349"/>
    <property type="gene ID" value="TCM_041320"/>
</dbReference>
<dbReference type="EMBL" id="CM001887">
    <property type="protein sequence ID" value="EOY33349.1"/>
    <property type="molecule type" value="Genomic_DNA"/>
</dbReference>
<accession>A0A061GZN6</accession>
<sequence length="86" mass="9835">MPPKTRATLRQVGEQDALTEMTNRPRAHTPRYDYNNFIEDGMLLSLGNGSRISFWDGSWIERGILHITFPRIFGSAIKKQGKISNE</sequence>
<dbReference type="Proteomes" id="UP000026915">
    <property type="component" value="Chromosome 9"/>
</dbReference>
<organism evidence="1 2">
    <name type="scientific">Theobroma cacao</name>
    <name type="common">Cacao</name>
    <name type="synonym">Cocoa</name>
    <dbReference type="NCBI Taxonomy" id="3641"/>
    <lineage>
        <taxon>Eukaryota</taxon>
        <taxon>Viridiplantae</taxon>
        <taxon>Streptophyta</taxon>
        <taxon>Embryophyta</taxon>
        <taxon>Tracheophyta</taxon>
        <taxon>Spermatophyta</taxon>
        <taxon>Magnoliopsida</taxon>
        <taxon>eudicotyledons</taxon>
        <taxon>Gunneridae</taxon>
        <taxon>Pentapetalae</taxon>
        <taxon>rosids</taxon>
        <taxon>malvids</taxon>
        <taxon>Malvales</taxon>
        <taxon>Malvaceae</taxon>
        <taxon>Byttnerioideae</taxon>
        <taxon>Theobroma</taxon>
    </lineage>
</organism>
<reference evidence="1 2" key="1">
    <citation type="journal article" date="2013" name="Genome Biol.">
        <title>The genome sequence of the most widely cultivated cacao type and its use to identify candidate genes regulating pod color.</title>
        <authorList>
            <person name="Motamayor J.C."/>
            <person name="Mockaitis K."/>
            <person name="Schmutz J."/>
            <person name="Haiminen N."/>
            <person name="Iii D.L."/>
            <person name="Cornejo O."/>
            <person name="Findley S.D."/>
            <person name="Zheng P."/>
            <person name="Utro F."/>
            <person name="Royaert S."/>
            <person name="Saski C."/>
            <person name="Jenkins J."/>
            <person name="Podicheti R."/>
            <person name="Zhao M."/>
            <person name="Scheffler B.E."/>
            <person name="Stack J.C."/>
            <person name="Feltus F.A."/>
            <person name="Mustiga G.M."/>
            <person name="Amores F."/>
            <person name="Phillips W."/>
            <person name="Marelli J.P."/>
            <person name="May G.D."/>
            <person name="Shapiro H."/>
            <person name="Ma J."/>
            <person name="Bustamante C.D."/>
            <person name="Schnell R.J."/>
            <person name="Main D."/>
            <person name="Gilbert D."/>
            <person name="Parida L."/>
            <person name="Kuhn D.N."/>
        </authorList>
    </citation>
    <scope>NUCLEOTIDE SEQUENCE [LARGE SCALE GENOMIC DNA]</scope>
    <source>
        <strain evidence="2">cv. Matina 1-6</strain>
    </source>
</reference>
<dbReference type="InParanoid" id="A0A061GZN6"/>
<name>A0A061GZN6_THECC</name>